<evidence type="ECO:0000313" key="2">
    <source>
        <dbReference type="Proteomes" id="UP000295765"/>
    </source>
</evidence>
<dbReference type="OrthoDB" id="5525774at2"/>
<dbReference type="EMBL" id="SLWY01000004">
    <property type="protein sequence ID" value="TCO82755.1"/>
    <property type="molecule type" value="Genomic_DNA"/>
</dbReference>
<proteinExistence type="predicted"/>
<evidence type="ECO:0000313" key="1">
    <source>
        <dbReference type="EMBL" id="TCO82755.1"/>
    </source>
</evidence>
<gene>
    <name evidence="1" type="ORF">EV699_104147</name>
</gene>
<accession>A0A4R2L9B9</accession>
<name>A0A4R2L9B9_9GAMM</name>
<dbReference type="Proteomes" id="UP000295765">
    <property type="component" value="Unassembled WGS sequence"/>
</dbReference>
<protein>
    <submittedName>
        <fullName evidence="1">Uncharacterized protein</fullName>
    </submittedName>
</protein>
<comment type="caution">
    <text evidence="1">The sequence shown here is derived from an EMBL/GenBank/DDBJ whole genome shotgun (WGS) entry which is preliminary data.</text>
</comment>
<reference evidence="1 2" key="1">
    <citation type="submission" date="2019-03" db="EMBL/GenBank/DDBJ databases">
        <title>Genomic Encyclopedia of Type Strains, Phase IV (KMG-IV): sequencing the most valuable type-strain genomes for metagenomic binning, comparative biology and taxonomic classification.</title>
        <authorList>
            <person name="Goeker M."/>
        </authorList>
    </citation>
    <scope>NUCLEOTIDE SEQUENCE [LARGE SCALE GENOMIC DNA]</scope>
    <source>
        <strain evidence="1 2">DSM 25287</strain>
    </source>
</reference>
<keyword evidence="2" id="KW-1185">Reference proteome</keyword>
<sequence>MVGKKKKKGDEDKECKLVVRIEKGLRDAFVDRCRDLDTTASREVRRFIRSFLKPVDQEGEDGR</sequence>
<organism evidence="1 2">
    <name type="scientific">Plasticicumulans lactativorans</name>
    <dbReference type="NCBI Taxonomy" id="1133106"/>
    <lineage>
        <taxon>Bacteria</taxon>
        <taxon>Pseudomonadati</taxon>
        <taxon>Pseudomonadota</taxon>
        <taxon>Gammaproteobacteria</taxon>
        <taxon>Candidatus Competibacteraceae</taxon>
        <taxon>Plasticicumulans</taxon>
    </lineage>
</organism>
<dbReference type="AlphaFoldDB" id="A0A4R2L9B9"/>
<dbReference type="RefSeq" id="WP_132539299.1">
    <property type="nucleotide sequence ID" value="NZ_SLWY01000004.1"/>
</dbReference>